<dbReference type="GO" id="GO:0030532">
    <property type="term" value="C:small nuclear ribonucleoprotein complex"/>
    <property type="evidence" value="ECO:0007669"/>
    <property type="project" value="InterPro"/>
</dbReference>
<keyword evidence="4" id="KW-1185">Reference proteome</keyword>
<dbReference type="GO" id="GO:0032797">
    <property type="term" value="C:SMN complex"/>
    <property type="evidence" value="ECO:0007669"/>
    <property type="project" value="TreeGrafter"/>
</dbReference>
<dbReference type="AlphaFoldDB" id="A0AA39N083"/>
<feature type="region of interest" description="Disordered" evidence="2">
    <location>
        <begin position="1"/>
        <end position="22"/>
    </location>
</feature>
<reference evidence="3" key="1">
    <citation type="submission" date="2023-06" db="EMBL/GenBank/DDBJ databases">
        <authorList>
            <consortium name="Lawrence Berkeley National Laboratory"/>
            <person name="Ahrendt S."/>
            <person name="Sahu N."/>
            <person name="Indic B."/>
            <person name="Wong-Bajracharya J."/>
            <person name="Merenyi Z."/>
            <person name="Ke H.-M."/>
            <person name="Monk M."/>
            <person name="Kocsube S."/>
            <person name="Drula E."/>
            <person name="Lipzen A."/>
            <person name="Balint B."/>
            <person name="Henrissat B."/>
            <person name="Andreopoulos B."/>
            <person name="Martin F.M."/>
            <person name="Harder C.B."/>
            <person name="Rigling D."/>
            <person name="Ford K.L."/>
            <person name="Foster G.D."/>
            <person name="Pangilinan J."/>
            <person name="Papanicolaou A."/>
            <person name="Barry K."/>
            <person name="LaButti K."/>
            <person name="Viragh M."/>
            <person name="Koriabine M."/>
            <person name="Yan M."/>
            <person name="Riley R."/>
            <person name="Champramary S."/>
            <person name="Plett K.L."/>
            <person name="Tsai I.J."/>
            <person name="Slot J."/>
            <person name="Sipos G."/>
            <person name="Plett J."/>
            <person name="Nagy L.G."/>
            <person name="Grigoriev I.V."/>
        </authorList>
    </citation>
    <scope>NUCLEOTIDE SEQUENCE</scope>
    <source>
        <strain evidence="3">FPL87.14</strain>
    </source>
</reference>
<dbReference type="Pfam" id="PF04938">
    <property type="entry name" value="SIP1"/>
    <property type="match status" value="1"/>
</dbReference>
<comment type="similarity">
    <text evidence="1">Belongs to the gemin-2 family.</text>
</comment>
<feature type="compositionally biased region" description="Polar residues" evidence="2">
    <location>
        <begin position="70"/>
        <end position="87"/>
    </location>
</feature>
<dbReference type="PRINTS" id="PR02039">
    <property type="entry name" value="SPLICEFRBRR1"/>
</dbReference>
<name>A0AA39N083_9AGAR</name>
<dbReference type="PANTHER" id="PTHR12794">
    <property type="entry name" value="GEMIN2"/>
    <property type="match status" value="1"/>
</dbReference>
<sequence>MSSRKRARNESDDDEPSFGRQILPVANLPADFSGMPLDGMEYLFTVRRDAKKLPMVTRVPNPYEIPDTMAPSTSARDSSSRHPSLPSTEWRAQFETRFKNFRKNVSQPTANVQLPQVPGNLLMPGKKERDFWWAFLSGKPESEWNPPKKPKQNKKHKGMRAFADDSDTEVTYGVVQETWQINGDGDVELASQVGSASVQGSSSSNPGPVNETKAYFDKASLGETHLPSYEPRPLTPVLLQHIDQASFFSRMSLHLLMYFTHWINLHLDDERSPPFPRLTEVHAQWIFFLLTRVDDHISADDMSSLRSLARACLALLKILLHEEKEARPKGSSIGQNSCWIIISTVAGIWGQQDLWMDAEDMLNSIGSK</sequence>
<dbReference type="InterPro" id="IPR035426">
    <property type="entry name" value="Gemin2/Brr1"/>
</dbReference>
<feature type="region of interest" description="Disordered" evidence="2">
    <location>
        <begin position="62"/>
        <end position="88"/>
    </location>
</feature>
<dbReference type="GO" id="GO:0000387">
    <property type="term" value="P:spliceosomal snRNP assembly"/>
    <property type="evidence" value="ECO:0007669"/>
    <property type="project" value="InterPro"/>
</dbReference>
<accession>A0AA39N083</accession>
<protein>
    <submittedName>
        <fullName evidence="3">Uncharacterized protein</fullName>
    </submittedName>
</protein>
<dbReference type="Proteomes" id="UP001175226">
    <property type="component" value="Unassembled WGS sequence"/>
</dbReference>
<proteinExistence type="inferred from homology"/>
<dbReference type="Gene3D" id="1.20.58.1070">
    <property type="match status" value="1"/>
</dbReference>
<gene>
    <name evidence="3" type="ORF">EV421DRAFT_1956005</name>
</gene>
<comment type="caution">
    <text evidence="3">The sequence shown here is derived from an EMBL/GenBank/DDBJ whole genome shotgun (WGS) entry which is preliminary data.</text>
</comment>
<dbReference type="InterPro" id="IPR023251">
    <property type="entry name" value="Brr1"/>
</dbReference>
<evidence type="ECO:0000256" key="2">
    <source>
        <dbReference type="SAM" id="MobiDB-lite"/>
    </source>
</evidence>
<dbReference type="EMBL" id="JAUEPT010000003">
    <property type="protein sequence ID" value="KAK0453406.1"/>
    <property type="molecule type" value="Genomic_DNA"/>
</dbReference>
<evidence type="ECO:0000256" key="1">
    <source>
        <dbReference type="ARBA" id="ARBA00025758"/>
    </source>
</evidence>
<organism evidence="3 4">
    <name type="scientific">Armillaria borealis</name>
    <dbReference type="NCBI Taxonomy" id="47425"/>
    <lineage>
        <taxon>Eukaryota</taxon>
        <taxon>Fungi</taxon>
        <taxon>Dikarya</taxon>
        <taxon>Basidiomycota</taxon>
        <taxon>Agaricomycotina</taxon>
        <taxon>Agaricomycetes</taxon>
        <taxon>Agaricomycetidae</taxon>
        <taxon>Agaricales</taxon>
        <taxon>Marasmiineae</taxon>
        <taxon>Physalacriaceae</taxon>
        <taxon>Armillaria</taxon>
    </lineage>
</organism>
<evidence type="ECO:0000313" key="3">
    <source>
        <dbReference type="EMBL" id="KAK0453406.1"/>
    </source>
</evidence>
<dbReference type="PANTHER" id="PTHR12794:SF0">
    <property type="entry name" value="GEM-ASSOCIATED PROTEIN 2"/>
    <property type="match status" value="1"/>
</dbReference>
<evidence type="ECO:0000313" key="4">
    <source>
        <dbReference type="Proteomes" id="UP001175226"/>
    </source>
</evidence>